<dbReference type="Pfam" id="PF00060">
    <property type="entry name" value="Lig_chan"/>
    <property type="match status" value="1"/>
</dbReference>
<proteinExistence type="inferred from homology"/>
<dbReference type="EMBL" id="JABFTP020000021">
    <property type="protein sequence ID" value="KAL3269449.1"/>
    <property type="molecule type" value="Genomic_DNA"/>
</dbReference>
<comment type="similarity">
    <text evidence="2">Belongs to the glutamate-gated ion channel (TC 1.A.10.1) family.</text>
</comment>
<keyword evidence="3" id="KW-1003">Cell membrane</keyword>
<evidence type="ECO:0000256" key="5">
    <source>
        <dbReference type="ARBA" id="ARBA00022989"/>
    </source>
</evidence>
<dbReference type="Proteomes" id="UP001516400">
    <property type="component" value="Unassembled WGS sequence"/>
</dbReference>
<dbReference type="AlphaFoldDB" id="A0ABD2MTH7"/>
<evidence type="ECO:0000256" key="7">
    <source>
        <dbReference type="ARBA" id="ARBA00023170"/>
    </source>
</evidence>
<evidence type="ECO:0000313" key="11">
    <source>
        <dbReference type="EMBL" id="KAL3269449.1"/>
    </source>
</evidence>
<keyword evidence="12" id="KW-1185">Reference proteome</keyword>
<feature type="transmembrane region" description="Helical" evidence="9">
    <location>
        <begin position="48"/>
        <end position="67"/>
    </location>
</feature>
<reference evidence="11 12" key="1">
    <citation type="journal article" date="2021" name="BMC Biol.">
        <title>Horizontally acquired antibacterial genes associated with adaptive radiation of ladybird beetles.</title>
        <authorList>
            <person name="Li H.S."/>
            <person name="Tang X.F."/>
            <person name="Huang Y.H."/>
            <person name="Xu Z.Y."/>
            <person name="Chen M.L."/>
            <person name="Du X.Y."/>
            <person name="Qiu B.Y."/>
            <person name="Chen P.T."/>
            <person name="Zhang W."/>
            <person name="Slipinski A."/>
            <person name="Escalona H.E."/>
            <person name="Waterhouse R.M."/>
            <person name="Zwick A."/>
            <person name="Pang H."/>
        </authorList>
    </citation>
    <scope>NUCLEOTIDE SEQUENCE [LARGE SCALE GENOMIC DNA]</scope>
    <source>
        <strain evidence="11">SYSU2018</strain>
    </source>
</reference>
<feature type="transmembrane region" description="Helical" evidence="9">
    <location>
        <begin position="118"/>
        <end position="142"/>
    </location>
</feature>
<dbReference type="SUPFAM" id="SSF53850">
    <property type="entry name" value="Periplasmic binding protein-like II"/>
    <property type="match status" value="1"/>
</dbReference>
<dbReference type="InterPro" id="IPR052192">
    <property type="entry name" value="Insect_Ionotropic_Sensory_Rcpt"/>
</dbReference>
<evidence type="ECO:0000256" key="4">
    <source>
        <dbReference type="ARBA" id="ARBA00022692"/>
    </source>
</evidence>
<evidence type="ECO:0000256" key="9">
    <source>
        <dbReference type="SAM" id="Phobius"/>
    </source>
</evidence>
<dbReference type="Gene3D" id="1.10.287.70">
    <property type="match status" value="1"/>
</dbReference>
<evidence type="ECO:0000256" key="8">
    <source>
        <dbReference type="ARBA" id="ARBA00023180"/>
    </source>
</evidence>
<name>A0ABD2MTH7_9CUCU</name>
<protein>
    <recommendedName>
        <fullName evidence="10">Ionotropic glutamate receptor C-terminal domain-containing protein</fullName>
    </recommendedName>
</protein>
<feature type="domain" description="Ionotropic glutamate receptor C-terminal" evidence="10">
    <location>
        <begin position="47"/>
        <end position="238"/>
    </location>
</feature>
<evidence type="ECO:0000256" key="3">
    <source>
        <dbReference type="ARBA" id="ARBA00022475"/>
    </source>
</evidence>
<evidence type="ECO:0000313" key="12">
    <source>
        <dbReference type="Proteomes" id="UP001516400"/>
    </source>
</evidence>
<keyword evidence="8" id="KW-0325">Glycoprotein</keyword>
<dbReference type="GO" id="GO:0050906">
    <property type="term" value="P:detection of stimulus involved in sensory perception"/>
    <property type="evidence" value="ECO:0007669"/>
    <property type="project" value="UniProtKB-ARBA"/>
</dbReference>
<evidence type="ECO:0000259" key="10">
    <source>
        <dbReference type="Pfam" id="PF00060"/>
    </source>
</evidence>
<dbReference type="PANTHER" id="PTHR42643:SF33">
    <property type="entry name" value="GLUTAMATE RECEPTOR 2-LIKE PROTEIN"/>
    <property type="match status" value="1"/>
</dbReference>
<keyword evidence="5 9" id="KW-1133">Transmembrane helix</keyword>
<organism evidence="11 12">
    <name type="scientific">Cryptolaemus montrouzieri</name>
    <dbReference type="NCBI Taxonomy" id="559131"/>
    <lineage>
        <taxon>Eukaryota</taxon>
        <taxon>Metazoa</taxon>
        <taxon>Ecdysozoa</taxon>
        <taxon>Arthropoda</taxon>
        <taxon>Hexapoda</taxon>
        <taxon>Insecta</taxon>
        <taxon>Pterygota</taxon>
        <taxon>Neoptera</taxon>
        <taxon>Endopterygota</taxon>
        <taxon>Coleoptera</taxon>
        <taxon>Polyphaga</taxon>
        <taxon>Cucujiformia</taxon>
        <taxon>Coccinelloidea</taxon>
        <taxon>Coccinellidae</taxon>
        <taxon>Scymninae</taxon>
        <taxon>Scymnini</taxon>
        <taxon>Cryptolaemus</taxon>
    </lineage>
</organism>
<sequence>MPLFFTDSRLKWIDYIAPNTMSHLYFIFRDPPLSYVANIFTRPFHRNVWYASFLMLVLIFAIKYVIVKWEWKEAIFRETIEKLHDATKPSVDDIAIVQMGVVSQQGSDTELKSIAGRIAFIFSLICFMFIYTAYSGMILALLQSTSNMITTLDDLLNSGIDLGIEDLMYAVPYFKSNNDPVKTAIYVKKLAPKGDKAIMTLEKGIEKMRTEFFAFHTEQNSAYKVVRDTFQENEKCNLQEIAYFNFIKPWIVATKNHTYKELLKIR</sequence>
<accession>A0ABD2MTH7</accession>
<gene>
    <name evidence="11" type="ORF">HHI36_008519</name>
</gene>
<keyword evidence="7" id="KW-0675">Receptor</keyword>
<comment type="subcellular location">
    <subcellularLocation>
        <location evidence="1">Cell membrane</location>
        <topology evidence="1">Multi-pass membrane protein</topology>
    </subcellularLocation>
</comment>
<evidence type="ECO:0000256" key="1">
    <source>
        <dbReference type="ARBA" id="ARBA00004651"/>
    </source>
</evidence>
<evidence type="ECO:0000256" key="2">
    <source>
        <dbReference type="ARBA" id="ARBA00008685"/>
    </source>
</evidence>
<dbReference type="PANTHER" id="PTHR42643">
    <property type="entry name" value="IONOTROPIC RECEPTOR 20A-RELATED"/>
    <property type="match status" value="1"/>
</dbReference>
<dbReference type="InterPro" id="IPR001320">
    <property type="entry name" value="Iontro_rcpt_C"/>
</dbReference>
<comment type="caution">
    <text evidence="11">The sequence shown here is derived from an EMBL/GenBank/DDBJ whole genome shotgun (WGS) entry which is preliminary data.</text>
</comment>
<evidence type="ECO:0000256" key="6">
    <source>
        <dbReference type="ARBA" id="ARBA00023136"/>
    </source>
</evidence>
<dbReference type="GO" id="GO:0005886">
    <property type="term" value="C:plasma membrane"/>
    <property type="evidence" value="ECO:0007669"/>
    <property type="project" value="UniProtKB-SubCell"/>
</dbReference>
<keyword evidence="4 9" id="KW-0812">Transmembrane</keyword>
<keyword evidence="6 9" id="KW-0472">Membrane</keyword>